<evidence type="ECO:0000259" key="2">
    <source>
        <dbReference type="Pfam" id="PF01693"/>
    </source>
</evidence>
<dbReference type="Pfam" id="PF01693">
    <property type="entry name" value="Cauli_VI"/>
    <property type="match status" value="1"/>
</dbReference>
<dbReference type="SUPFAM" id="SSF55658">
    <property type="entry name" value="L9 N-domain-like"/>
    <property type="match status" value="1"/>
</dbReference>
<evidence type="ECO:0000313" key="3">
    <source>
        <dbReference type="EMBL" id="KAJ7024107.1"/>
    </source>
</evidence>
<comment type="caution">
    <text evidence="3">The sequence shown here is derived from an EMBL/GenBank/DDBJ whole genome shotgun (WGS) entry which is preliminary data.</text>
</comment>
<dbReference type="EMBL" id="JARJCM010000175">
    <property type="protein sequence ID" value="KAJ7024107.1"/>
    <property type="molecule type" value="Genomic_DNA"/>
</dbReference>
<dbReference type="Proteomes" id="UP001218188">
    <property type="component" value="Unassembled WGS sequence"/>
</dbReference>
<name>A0AAD6SBD3_9AGAR</name>
<feature type="region of interest" description="Disordered" evidence="1">
    <location>
        <begin position="1"/>
        <end position="20"/>
    </location>
</feature>
<dbReference type="AlphaFoldDB" id="A0AAD6SBD3"/>
<evidence type="ECO:0000256" key="1">
    <source>
        <dbReference type="SAM" id="MobiDB-lite"/>
    </source>
</evidence>
<gene>
    <name evidence="3" type="ORF">C8F04DRAFT_1270665</name>
</gene>
<feature type="region of interest" description="Disordered" evidence="1">
    <location>
        <begin position="86"/>
        <end position="120"/>
    </location>
</feature>
<organism evidence="3 4">
    <name type="scientific">Mycena alexandri</name>
    <dbReference type="NCBI Taxonomy" id="1745969"/>
    <lineage>
        <taxon>Eukaryota</taxon>
        <taxon>Fungi</taxon>
        <taxon>Dikarya</taxon>
        <taxon>Basidiomycota</taxon>
        <taxon>Agaricomycotina</taxon>
        <taxon>Agaricomycetes</taxon>
        <taxon>Agaricomycetidae</taxon>
        <taxon>Agaricales</taxon>
        <taxon>Marasmiineae</taxon>
        <taxon>Mycenaceae</taxon>
        <taxon>Mycena</taxon>
    </lineage>
</organism>
<feature type="compositionally biased region" description="Pro residues" evidence="1">
    <location>
        <begin position="91"/>
        <end position="104"/>
    </location>
</feature>
<feature type="domain" description="Ribonuclease H1 N-terminal" evidence="2">
    <location>
        <begin position="29"/>
        <end position="68"/>
    </location>
</feature>
<proteinExistence type="predicted"/>
<accession>A0AAD6SBD3</accession>
<dbReference type="InterPro" id="IPR009027">
    <property type="entry name" value="Ribosomal_bL9/RNase_H1_N"/>
</dbReference>
<dbReference type="InterPro" id="IPR011320">
    <property type="entry name" value="RNase_H1_N"/>
</dbReference>
<feature type="region of interest" description="Disordered" evidence="1">
    <location>
        <begin position="145"/>
        <end position="247"/>
    </location>
</feature>
<dbReference type="Gene3D" id="3.40.970.10">
    <property type="entry name" value="Ribonuclease H1, N-terminal domain"/>
    <property type="match status" value="1"/>
</dbReference>
<dbReference type="InterPro" id="IPR037056">
    <property type="entry name" value="RNase_H1_N_sf"/>
</dbReference>
<keyword evidence="4" id="KW-1185">Reference proteome</keyword>
<reference evidence="3" key="1">
    <citation type="submission" date="2023-03" db="EMBL/GenBank/DDBJ databases">
        <title>Massive genome expansion in bonnet fungi (Mycena s.s.) driven by repeated elements and novel gene families across ecological guilds.</title>
        <authorList>
            <consortium name="Lawrence Berkeley National Laboratory"/>
            <person name="Harder C.B."/>
            <person name="Miyauchi S."/>
            <person name="Viragh M."/>
            <person name="Kuo A."/>
            <person name="Thoen E."/>
            <person name="Andreopoulos B."/>
            <person name="Lu D."/>
            <person name="Skrede I."/>
            <person name="Drula E."/>
            <person name="Henrissat B."/>
            <person name="Morin E."/>
            <person name="Kohler A."/>
            <person name="Barry K."/>
            <person name="LaButti K."/>
            <person name="Morin E."/>
            <person name="Salamov A."/>
            <person name="Lipzen A."/>
            <person name="Mereny Z."/>
            <person name="Hegedus B."/>
            <person name="Baldrian P."/>
            <person name="Stursova M."/>
            <person name="Weitz H."/>
            <person name="Taylor A."/>
            <person name="Grigoriev I.V."/>
            <person name="Nagy L.G."/>
            <person name="Martin F."/>
            <person name="Kauserud H."/>
        </authorList>
    </citation>
    <scope>NUCLEOTIDE SEQUENCE</scope>
    <source>
        <strain evidence="3">CBHHK200</strain>
    </source>
</reference>
<sequence>MSFHCDPVYRPSTGDEDPARHSHTAGLLFYTVGVGFVPGIYTRENIARDQVNGFSNGRWKKASTYDGAVQNWHEMCALYHNHSPSPLYSSLPPPPPASPSPPASRSPSPLGVSRTPAPRRGLTISSLTSTAHAGFFTISRTLPLSPGARPHVPPPRPANAPIAPRTPGRSGPTSSTLPHVAPHTPVRSSSTNPHFPHVAPRTPVRATNPHVAPHSPRMSRVEATRRSPSPRPSGSMVQIESARKPGEWKQGDRLWGIQGTPLLFEDRYEMIDHVFARHLSPALVMETRNRRKIEAFIEGKEYLDGGHDADESD</sequence>
<evidence type="ECO:0000313" key="4">
    <source>
        <dbReference type="Proteomes" id="UP001218188"/>
    </source>
</evidence>
<protein>
    <recommendedName>
        <fullName evidence="2">Ribonuclease H1 N-terminal domain-containing protein</fullName>
    </recommendedName>
</protein>